<proteinExistence type="predicted"/>
<reference evidence="1" key="1">
    <citation type="submission" date="2023-07" db="EMBL/GenBank/DDBJ databases">
        <authorList>
            <consortium name="AG Swart"/>
            <person name="Singh M."/>
            <person name="Singh A."/>
            <person name="Seah K."/>
            <person name="Emmerich C."/>
        </authorList>
    </citation>
    <scope>NUCLEOTIDE SEQUENCE</scope>
    <source>
        <strain evidence="1">DP1</strain>
    </source>
</reference>
<name>A0AAD2CXX9_EUPCR</name>
<dbReference type="AlphaFoldDB" id="A0AAD2CXX9"/>
<comment type="caution">
    <text evidence="1">The sequence shown here is derived from an EMBL/GenBank/DDBJ whole genome shotgun (WGS) entry which is preliminary data.</text>
</comment>
<accession>A0AAD2CXX9</accession>
<gene>
    <name evidence="1" type="ORF">ECRASSUSDP1_LOCUS15033</name>
</gene>
<evidence type="ECO:0000313" key="2">
    <source>
        <dbReference type="Proteomes" id="UP001295684"/>
    </source>
</evidence>
<dbReference type="Proteomes" id="UP001295684">
    <property type="component" value="Unassembled WGS sequence"/>
</dbReference>
<keyword evidence="2" id="KW-1185">Reference proteome</keyword>
<protein>
    <submittedName>
        <fullName evidence="1">Uncharacterized protein</fullName>
    </submittedName>
</protein>
<organism evidence="1 2">
    <name type="scientific">Euplotes crassus</name>
    <dbReference type="NCBI Taxonomy" id="5936"/>
    <lineage>
        <taxon>Eukaryota</taxon>
        <taxon>Sar</taxon>
        <taxon>Alveolata</taxon>
        <taxon>Ciliophora</taxon>
        <taxon>Intramacronucleata</taxon>
        <taxon>Spirotrichea</taxon>
        <taxon>Hypotrichia</taxon>
        <taxon>Euplotida</taxon>
        <taxon>Euplotidae</taxon>
        <taxon>Moneuplotes</taxon>
    </lineage>
</organism>
<evidence type="ECO:0000313" key="1">
    <source>
        <dbReference type="EMBL" id="CAI2373687.1"/>
    </source>
</evidence>
<dbReference type="EMBL" id="CAMPGE010015044">
    <property type="protein sequence ID" value="CAI2373687.1"/>
    <property type="molecule type" value="Genomic_DNA"/>
</dbReference>
<sequence>MKVAELEKENFRLQNLLISYRSDKLEIMGKEPVSFIEQYKEYKNGLCNKFIEGEGNQNKRDQNITLLSEFERTITEEIKSHKDFLDATFEALISHPFPALKNKYWGDFDKSPLKDYETIQKFSKLSKYQIPEFKEKHDITPIDEVVASLYPTKKQYSFMKKFISREKEIYNCFKQGVELLLKAKEIFEQTIPCCIMNVEYFMKSKVFDDQKFLDSKYSEYFLISNNAFNDIFKIQVTPKAHTFDLEACPEFGKPSKKLLKRSERTLEITYNHFSLPSL</sequence>